<evidence type="ECO:0000259" key="4">
    <source>
        <dbReference type="Pfam" id="PF00561"/>
    </source>
</evidence>
<comment type="caution">
    <text evidence="5">The sequence shown here is derived from an EMBL/GenBank/DDBJ whole genome shotgun (WGS) entry which is preliminary data.</text>
</comment>
<evidence type="ECO:0000313" key="6">
    <source>
        <dbReference type="Proteomes" id="UP001269267"/>
    </source>
</evidence>
<evidence type="ECO:0000256" key="1">
    <source>
        <dbReference type="ARBA" id="ARBA00010884"/>
    </source>
</evidence>
<dbReference type="SUPFAM" id="SSF53474">
    <property type="entry name" value="alpha/beta-Hydrolases"/>
    <property type="match status" value="1"/>
</dbReference>
<name>A0ABU1GBH6_9GAMM</name>
<evidence type="ECO:0000256" key="2">
    <source>
        <dbReference type="ARBA" id="ARBA00022487"/>
    </source>
</evidence>
<accession>A0ABU1GBH6</accession>
<dbReference type="Proteomes" id="UP001269267">
    <property type="component" value="Unassembled WGS sequence"/>
</dbReference>
<dbReference type="Gene3D" id="3.40.50.1820">
    <property type="entry name" value="alpha/beta hydrolase"/>
    <property type="match status" value="1"/>
</dbReference>
<dbReference type="GO" id="GO:0016787">
    <property type="term" value="F:hydrolase activity"/>
    <property type="evidence" value="ECO:0007669"/>
    <property type="project" value="UniProtKB-KW"/>
</dbReference>
<keyword evidence="6" id="KW-1185">Reference proteome</keyword>
<dbReference type="InterPro" id="IPR012020">
    <property type="entry name" value="ABHD4"/>
</dbReference>
<feature type="domain" description="AB hydrolase-1" evidence="4">
    <location>
        <begin position="57"/>
        <end position="306"/>
    </location>
</feature>
<evidence type="ECO:0000313" key="5">
    <source>
        <dbReference type="EMBL" id="MDR5874835.1"/>
    </source>
</evidence>
<dbReference type="PIRSF" id="PIRSF005211">
    <property type="entry name" value="Ab_hydro_YheT"/>
    <property type="match status" value="1"/>
</dbReference>
<proteinExistence type="inferred from homology"/>
<dbReference type="InterPro" id="IPR029058">
    <property type="entry name" value="AB_hydrolase_fold"/>
</dbReference>
<organism evidence="5 6">
    <name type="scientific">Vreelandella gomseomensis</name>
    <dbReference type="NCBI Taxonomy" id="370766"/>
    <lineage>
        <taxon>Bacteria</taxon>
        <taxon>Pseudomonadati</taxon>
        <taxon>Pseudomonadota</taxon>
        <taxon>Gammaproteobacteria</taxon>
        <taxon>Oceanospirillales</taxon>
        <taxon>Halomonadaceae</taxon>
        <taxon>Vreelandella</taxon>
    </lineage>
</organism>
<dbReference type="EMBL" id="JARWAI010000005">
    <property type="protein sequence ID" value="MDR5874835.1"/>
    <property type="molecule type" value="Genomic_DNA"/>
</dbReference>
<dbReference type="Pfam" id="PF00561">
    <property type="entry name" value="Abhydrolase_1"/>
    <property type="match status" value="1"/>
</dbReference>
<keyword evidence="2" id="KW-0719">Serine esterase</keyword>
<protein>
    <submittedName>
        <fullName evidence="5">Hydrolase</fullName>
    </submittedName>
</protein>
<dbReference type="NCBIfam" id="NF008218">
    <property type="entry name" value="PRK10985.1"/>
    <property type="match status" value="1"/>
</dbReference>
<dbReference type="InterPro" id="IPR000952">
    <property type="entry name" value="AB_hydrolase_4_CS"/>
</dbReference>
<dbReference type="PROSITE" id="PS01133">
    <property type="entry name" value="UPF0017"/>
    <property type="match status" value="1"/>
</dbReference>
<reference evidence="5 6" key="1">
    <citation type="submission" date="2023-04" db="EMBL/GenBank/DDBJ databases">
        <title>A long-awaited taxogenomic arrangement of the family Halomonadaceae.</title>
        <authorList>
            <person name="De La Haba R."/>
            <person name="Chuvochina M."/>
            <person name="Wittouck S."/>
            <person name="Arahal D.R."/>
            <person name="Sanchez-Porro C."/>
            <person name="Hugenholtz P."/>
            <person name="Ventosa A."/>
        </authorList>
    </citation>
    <scope>NUCLEOTIDE SEQUENCE [LARGE SCALE GENOMIC DNA]</scope>
    <source>
        <strain evidence="5 6">DSM 18042</strain>
    </source>
</reference>
<dbReference type="PANTHER" id="PTHR10794:SF94">
    <property type="entry name" value="ESTERASE YHET-RELATED"/>
    <property type="match status" value="1"/>
</dbReference>
<dbReference type="RefSeq" id="WP_309767943.1">
    <property type="nucleotide sequence ID" value="NZ_JARWAI010000005.1"/>
</dbReference>
<dbReference type="InterPro" id="IPR050960">
    <property type="entry name" value="AB_hydrolase_4_sf"/>
</dbReference>
<evidence type="ECO:0000256" key="3">
    <source>
        <dbReference type="ARBA" id="ARBA00022801"/>
    </source>
</evidence>
<comment type="similarity">
    <text evidence="1">Belongs to the AB hydrolase superfamily. AB hydrolase 4 family.</text>
</comment>
<keyword evidence="3 5" id="KW-0378">Hydrolase</keyword>
<sequence length="344" mass="37850">MPSFHVAHGLSGGHLQTLYSPLLRPALSLPRQRERLTLQDGDFLDLDWLGEANDDTPCVILLHGLTGSSSSRYILGQQQALTLQGWQSVAVNWRGCSGTPNRLARGYHSGVSEDLAEVVDVLAARRPAQPLAAIGYSLGGNVLLKYLGEQGGATPLMAAAAVSVPFRLDHSAERISQGMSRLYQARFLRDLRHYMANKRHQFAINGDPDEYTKLLELGALKGMTTLWDFDDRVTAPLHGYASASDYYQRCSSLYFLFSIRVPTLIVQSQDDPFVYPHSAPKPSDLPDDVTLEYHPKGGHVGFIEGAPWSPGYYLEKRLPAWLSASPLTAKNGEPAPRASLPARR</sequence>
<gene>
    <name evidence="5" type="ORF">QC815_07830</name>
</gene>
<dbReference type="InterPro" id="IPR000073">
    <property type="entry name" value="AB_hydrolase_1"/>
</dbReference>
<dbReference type="PANTHER" id="PTHR10794">
    <property type="entry name" value="ABHYDROLASE DOMAIN-CONTAINING PROTEIN"/>
    <property type="match status" value="1"/>
</dbReference>